<dbReference type="InterPro" id="IPR036249">
    <property type="entry name" value="Thioredoxin-like_sf"/>
</dbReference>
<feature type="chain" id="PRO_5047310720" evidence="4">
    <location>
        <begin position="24"/>
        <end position="224"/>
    </location>
</feature>
<dbReference type="Gene3D" id="3.40.30.10">
    <property type="entry name" value="Glutaredoxin"/>
    <property type="match status" value="1"/>
</dbReference>
<evidence type="ECO:0000259" key="5">
    <source>
        <dbReference type="PROSITE" id="PS51352"/>
    </source>
</evidence>
<evidence type="ECO:0000256" key="3">
    <source>
        <dbReference type="SAM" id="MobiDB-lite"/>
    </source>
</evidence>
<dbReference type="PANTHER" id="PTHR12151:SF25">
    <property type="entry name" value="LINALOOL DEHYDRATASE_ISOMERASE DOMAIN-CONTAINING PROTEIN"/>
    <property type="match status" value="1"/>
</dbReference>
<keyword evidence="2" id="KW-0186">Copper</keyword>
<dbReference type="Pfam" id="PF02630">
    <property type="entry name" value="SCO1-SenC"/>
    <property type="match status" value="1"/>
</dbReference>
<dbReference type="Proteomes" id="UP000292136">
    <property type="component" value="Unassembled WGS sequence"/>
</dbReference>
<evidence type="ECO:0000256" key="2">
    <source>
        <dbReference type="ARBA" id="ARBA00023008"/>
    </source>
</evidence>
<gene>
    <name evidence="6" type="ORF">EV678_2449</name>
</gene>
<dbReference type="PROSITE" id="PS51352">
    <property type="entry name" value="THIOREDOXIN_2"/>
    <property type="match status" value="1"/>
</dbReference>
<dbReference type="RefSeq" id="WP_014235789.1">
    <property type="nucleotide sequence ID" value="NZ_SHKM01000002.1"/>
</dbReference>
<dbReference type="InterPro" id="IPR003782">
    <property type="entry name" value="SCO1/SenC"/>
</dbReference>
<evidence type="ECO:0000256" key="4">
    <source>
        <dbReference type="SAM" id="SignalP"/>
    </source>
</evidence>
<accession>A0ABY0IMX5</accession>
<keyword evidence="4" id="KW-0732">Signal</keyword>
<comment type="caution">
    <text evidence="6">The sequence shown here is derived from an EMBL/GenBank/DDBJ whole genome shotgun (WGS) entry which is preliminary data.</text>
</comment>
<feature type="signal peptide" evidence="4">
    <location>
        <begin position="1"/>
        <end position="23"/>
    </location>
</feature>
<comment type="similarity">
    <text evidence="1">Belongs to the SCO1/2 family.</text>
</comment>
<dbReference type="InterPro" id="IPR013766">
    <property type="entry name" value="Thioredoxin_domain"/>
</dbReference>
<protein>
    <submittedName>
        <fullName evidence="6">Protein SCO1/2</fullName>
    </submittedName>
</protein>
<evidence type="ECO:0000313" key="6">
    <source>
        <dbReference type="EMBL" id="RZT76571.1"/>
    </source>
</evidence>
<feature type="region of interest" description="Disordered" evidence="3">
    <location>
        <begin position="200"/>
        <end position="224"/>
    </location>
</feature>
<name>A0ABY0IMX5_9RHOO</name>
<keyword evidence="7" id="KW-1185">Reference proteome</keyword>
<reference evidence="6 7" key="1">
    <citation type="submission" date="2019-02" db="EMBL/GenBank/DDBJ databases">
        <title>Genomic Encyclopedia of Type Strains, Phase IV (KMG-IV): sequencing the most valuable type-strain genomes for metagenomic binning, comparative biology and taxonomic classification.</title>
        <authorList>
            <person name="Goeker M."/>
        </authorList>
    </citation>
    <scope>NUCLEOTIDE SEQUENCE [LARGE SCALE GENOMIC DNA]</scope>
    <source>
        <strain evidence="6 7">DSM 21223</strain>
    </source>
</reference>
<evidence type="ECO:0000313" key="7">
    <source>
        <dbReference type="Proteomes" id="UP000292136"/>
    </source>
</evidence>
<dbReference type="EMBL" id="SHKM01000002">
    <property type="protein sequence ID" value="RZT76571.1"/>
    <property type="molecule type" value="Genomic_DNA"/>
</dbReference>
<organism evidence="6 7">
    <name type="scientific">Azospira oryzae</name>
    <dbReference type="NCBI Taxonomy" id="146939"/>
    <lineage>
        <taxon>Bacteria</taxon>
        <taxon>Pseudomonadati</taxon>
        <taxon>Pseudomonadota</taxon>
        <taxon>Betaproteobacteria</taxon>
        <taxon>Rhodocyclales</taxon>
        <taxon>Rhodocyclaceae</taxon>
        <taxon>Azospira</taxon>
    </lineage>
</organism>
<feature type="domain" description="Thioredoxin" evidence="5">
    <location>
        <begin position="19"/>
        <end position="204"/>
    </location>
</feature>
<sequence>MKYARLKLALLALGAALALPAAAQAPAKPLNPARHLAASGDDIAVGVQPRYLLQTQYGNVVTNQDFGGQFQLITFGYTSCPDVCPTTLAEMAAILEQLGEAGKRVQPIFISVDPQRDTPKVLGNYVAFFNPRILGLTGSPALVRGVADNFKARYEKVQEPGSDQYWMDHSAGMYLLGPDSGFVAKFPYAMPAAEITARIKAQLDATPEPTPREQQAPAGAPPRR</sequence>
<dbReference type="PANTHER" id="PTHR12151">
    <property type="entry name" value="ELECTRON TRANSPORT PROTIN SCO1/SENC FAMILY MEMBER"/>
    <property type="match status" value="1"/>
</dbReference>
<dbReference type="SUPFAM" id="SSF52833">
    <property type="entry name" value="Thioredoxin-like"/>
    <property type="match status" value="1"/>
</dbReference>
<evidence type="ECO:0000256" key="1">
    <source>
        <dbReference type="ARBA" id="ARBA00010996"/>
    </source>
</evidence>
<dbReference type="CDD" id="cd02968">
    <property type="entry name" value="SCO"/>
    <property type="match status" value="1"/>
</dbReference>
<proteinExistence type="inferred from homology"/>